<sequence length="182" mass="20196">MEVMVNPSFGIKWNPSIRKVVLRHQRRVSRSAVLPNVFTEKVVRSRSAAHRLLHGKDDTFDVTAQVSEMPLPRLVQRVTGPRYSADFIAARFDCKALASAAGVSKGQELCLTATLAAPVEGNAINGTQFHIVTHFDPQVPIKPLRRAVKIGVGRTLKKLVHAIYRKALVAQRDKKQPYVGCH</sequence>
<reference evidence="1" key="1">
    <citation type="submission" date="2021-01" db="EMBL/GenBank/DDBJ databases">
        <authorList>
            <person name="Corre E."/>
            <person name="Pelletier E."/>
            <person name="Niang G."/>
            <person name="Scheremetjew M."/>
            <person name="Finn R."/>
            <person name="Kale V."/>
            <person name="Holt S."/>
            <person name="Cochrane G."/>
            <person name="Meng A."/>
            <person name="Brown T."/>
            <person name="Cohen L."/>
        </authorList>
    </citation>
    <scope>NUCLEOTIDE SEQUENCE</scope>
    <source>
        <strain evidence="1">CCMP2222</strain>
    </source>
</reference>
<organism evidence="1">
    <name type="scientific">Alexandrium andersonii</name>
    <dbReference type="NCBI Taxonomy" id="327968"/>
    <lineage>
        <taxon>Eukaryota</taxon>
        <taxon>Sar</taxon>
        <taxon>Alveolata</taxon>
        <taxon>Dinophyceae</taxon>
        <taxon>Gonyaulacales</taxon>
        <taxon>Pyrocystaceae</taxon>
        <taxon>Alexandrium</taxon>
    </lineage>
</organism>
<dbReference type="EMBL" id="HBGQ01008907">
    <property type="protein sequence ID" value="CAD9370127.1"/>
    <property type="molecule type" value="Transcribed_RNA"/>
</dbReference>
<gene>
    <name evidence="1" type="ORF">AAND1436_LOCUS4380</name>
</gene>
<protein>
    <recommendedName>
        <fullName evidence="2">START domain-containing protein</fullName>
    </recommendedName>
</protein>
<proteinExistence type="predicted"/>
<evidence type="ECO:0000313" key="1">
    <source>
        <dbReference type="EMBL" id="CAD9370127.1"/>
    </source>
</evidence>
<name>A0A7S2AJS0_9DINO</name>
<accession>A0A7S2AJS0</accession>
<dbReference type="AlphaFoldDB" id="A0A7S2AJS0"/>
<evidence type="ECO:0008006" key="2">
    <source>
        <dbReference type="Google" id="ProtNLM"/>
    </source>
</evidence>